<sequence length="1389" mass="157166">MITMLSLNRIKKQLAAILFLIAIFTSAAAFAIANENTSQDIPEDLKQWEPWVLKDAPTTRCPVTYNSNEHFCAYPDTLSIEMNAQSGYFKQAWNVYARSWITLPGNNEVWPENVRINQKAIPVVNRNNRPAIELQKGHYTINGGFNWQKRPKSLAIPDETGLIKLRIDNKIVNLPDFRNGRLWLKTTDIKTHQNNKLSLQIYRKITDSIPLRITTRLNLDVSGQQREITLEGALLNGFMADSIDSKLPAQIDKKGRLKLQIRPGQWHINISSFNPQLLRNITLPAHKKPWPETEIWVLEQQPHLRLIKVIDKNSIDPDQTQLPQHWKAFPAYSLQSSEKLSFEILKRGDPEPEPDQLSLSRKIWLDFSGNGFTINDRITGKLSRQWRLNASDINPGQVTLNGKPQFITENESRQQGVEVRHGNLILSADSRIEGNSRSLSASGWDMDFNRVETTLYLPAGWRLMSLSGASSDETWLRQWTLLDLFVVLITAIAIYKIYGLKWGAIALITLSLAWHEYDSPQYIWLNLTIAIALLRVLPIGRLHTIVRNYRIAISVLLIIVILPFMIHQVRTTLHPQLEFYNMSVGNSYNTPTISINPVQAPAMLAQPAEKDTLFLNERSISQPIAKLKSYSRNQYQTKSQPKRKPARKRLAGVDPDAMIQTGPGLPSWSLHEHYLSWDGPVQRDQKISMILLPPEIHAVFKIMQLIFILLLTWRLLDISSFKLPKNTEEDRTENNVQKKSTSTIIIAALLAGALFNTAPSPAEASFPPQKMLDELYQELTKPAECLPQCASIESMSIDLSAQQLNISLRIHAQEDTLLPLPVPVKQWQPEKIRVNGQKTTGLIRKDDSTLWLRSTKGTHLVSITGRVDHLNQLQFSFPLKPHYIDVKNNDWSSEGMEKEAHKITALTFIRDADKSGTAITDEIEQSEIPVYAEVTRTIELGLDWQITTHVRGISGSAYPVIINIALLKGESVITDNIKVKEQQAIITLNNRNSSVKWISRLETGNQIKLHASEQGTFIERWMLDSGPIWHVSFDGTPVIYHQRQGNNWRPEWKPWPGENLTLYINRPRGVKGRTLTIDNSTLAFTPGEQMSAVKLSFNLRSSLGGQHVIQLPEDADLQSVSINGTNVPIRNMKEGLSLPVSPGNQSIEINWRETRGISSVYSSSSVNLGIDSVNNHISIAPGYERWVLFTSGPTIGPAVLFWGVLIVILIISFALGRGHSKNTPLNTLQWLLLGAGLSASGPWGLVVIAVCIFALSARGKLDTRELSRPLFNFMQIILLMLVFISAITLLFVIQQGLLGSPDMQITGNNSSPYLLNWFSDRIEKTVPQASIVSVPVYIYRLLMLVWSIWLAFSVIKWAQWGWSNYIKTEYWRNKPPFKAKKTTAKDKEK</sequence>
<feature type="transmembrane region" description="Helical" evidence="1">
    <location>
        <begin position="1228"/>
        <end position="1255"/>
    </location>
</feature>
<protein>
    <submittedName>
        <fullName evidence="2">Uncharacterized protein</fullName>
    </submittedName>
</protein>
<evidence type="ECO:0000256" key="1">
    <source>
        <dbReference type="SAM" id="Phobius"/>
    </source>
</evidence>
<keyword evidence="1" id="KW-1133">Transmembrane helix</keyword>
<feature type="transmembrane region" description="Helical" evidence="1">
    <location>
        <begin position="549"/>
        <end position="566"/>
    </location>
</feature>
<name>A0A3B0XTT4_9ZZZZ</name>
<gene>
    <name evidence="2" type="ORF">MNBD_GAMMA11-333</name>
</gene>
<keyword evidence="1" id="KW-0812">Transmembrane</keyword>
<feature type="transmembrane region" description="Helical" evidence="1">
    <location>
        <begin position="1276"/>
        <end position="1293"/>
    </location>
</feature>
<accession>A0A3B0XTT4</accession>
<feature type="transmembrane region" description="Helical" evidence="1">
    <location>
        <begin position="1337"/>
        <end position="1358"/>
    </location>
</feature>
<proteinExistence type="predicted"/>
<reference evidence="2" key="1">
    <citation type="submission" date="2018-06" db="EMBL/GenBank/DDBJ databases">
        <authorList>
            <person name="Zhirakovskaya E."/>
        </authorList>
    </citation>
    <scope>NUCLEOTIDE SEQUENCE</scope>
</reference>
<organism evidence="2">
    <name type="scientific">hydrothermal vent metagenome</name>
    <dbReference type="NCBI Taxonomy" id="652676"/>
    <lineage>
        <taxon>unclassified sequences</taxon>
        <taxon>metagenomes</taxon>
        <taxon>ecological metagenomes</taxon>
    </lineage>
</organism>
<evidence type="ECO:0000313" key="2">
    <source>
        <dbReference type="EMBL" id="VAW65269.1"/>
    </source>
</evidence>
<dbReference type="EMBL" id="UOFG01000247">
    <property type="protein sequence ID" value="VAW65269.1"/>
    <property type="molecule type" value="Genomic_DNA"/>
</dbReference>
<keyword evidence="1" id="KW-0472">Membrane</keyword>
<feature type="transmembrane region" description="Helical" evidence="1">
    <location>
        <begin position="1195"/>
        <end position="1216"/>
    </location>
</feature>
<feature type="transmembrane region" description="Helical" evidence="1">
    <location>
        <begin position="521"/>
        <end position="537"/>
    </location>
</feature>